<keyword evidence="2" id="KW-0238">DNA-binding</keyword>
<gene>
    <name evidence="6" type="ORF">RM779_21395</name>
</gene>
<feature type="compositionally biased region" description="Basic and acidic residues" evidence="4">
    <location>
        <begin position="178"/>
        <end position="187"/>
    </location>
</feature>
<reference evidence="7" key="1">
    <citation type="submission" date="2023-07" db="EMBL/GenBank/DDBJ databases">
        <title>30 novel species of actinomycetes from the DSMZ collection.</title>
        <authorList>
            <person name="Nouioui I."/>
        </authorList>
    </citation>
    <scope>NUCLEOTIDE SEQUENCE [LARGE SCALE GENOMIC DNA]</scope>
    <source>
        <strain evidence="7">DSM 41886</strain>
    </source>
</reference>
<keyword evidence="3" id="KW-0804">Transcription</keyword>
<dbReference type="InterPro" id="IPR002577">
    <property type="entry name" value="HTH_HxlR"/>
</dbReference>
<protein>
    <submittedName>
        <fullName evidence="6">Helix-turn-helix domain-containing protein</fullName>
    </submittedName>
</protein>
<evidence type="ECO:0000256" key="2">
    <source>
        <dbReference type="ARBA" id="ARBA00023125"/>
    </source>
</evidence>
<dbReference type="PROSITE" id="PS51118">
    <property type="entry name" value="HTH_HXLR"/>
    <property type="match status" value="1"/>
</dbReference>
<evidence type="ECO:0000259" key="5">
    <source>
        <dbReference type="PROSITE" id="PS51118"/>
    </source>
</evidence>
<dbReference type="PANTHER" id="PTHR33204:SF37">
    <property type="entry name" value="HTH-TYPE TRANSCRIPTIONAL REGULATOR YODB"/>
    <property type="match status" value="1"/>
</dbReference>
<proteinExistence type="predicted"/>
<dbReference type="InterPro" id="IPR036390">
    <property type="entry name" value="WH_DNA-bd_sf"/>
</dbReference>
<organism evidence="6 7">
    <name type="scientific">Streptomyces johnsoniae</name>
    <dbReference type="NCBI Taxonomy" id="3075532"/>
    <lineage>
        <taxon>Bacteria</taxon>
        <taxon>Bacillati</taxon>
        <taxon>Actinomycetota</taxon>
        <taxon>Actinomycetes</taxon>
        <taxon>Kitasatosporales</taxon>
        <taxon>Streptomycetaceae</taxon>
        <taxon>Streptomyces</taxon>
    </lineage>
</organism>
<keyword evidence="7" id="KW-1185">Reference proteome</keyword>
<dbReference type="InterPro" id="IPR036388">
    <property type="entry name" value="WH-like_DNA-bd_sf"/>
</dbReference>
<accession>A0ABU2S835</accession>
<evidence type="ECO:0000313" key="6">
    <source>
        <dbReference type="EMBL" id="MDT0445136.1"/>
    </source>
</evidence>
<dbReference type="Proteomes" id="UP001183615">
    <property type="component" value="Unassembled WGS sequence"/>
</dbReference>
<keyword evidence="1" id="KW-0805">Transcription regulation</keyword>
<evidence type="ECO:0000256" key="1">
    <source>
        <dbReference type="ARBA" id="ARBA00023015"/>
    </source>
</evidence>
<evidence type="ECO:0000313" key="7">
    <source>
        <dbReference type="Proteomes" id="UP001183615"/>
    </source>
</evidence>
<feature type="domain" description="HTH hxlR-type" evidence="5">
    <location>
        <begin position="9"/>
        <end position="108"/>
    </location>
</feature>
<name>A0ABU2S835_9ACTN</name>
<evidence type="ECO:0000256" key="4">
    <source>
        <dbReference type="SAM" id="MobiDB-lite"/>
    </source>
</evidence>
<dbReference type="SUPFAM" id="SSF46785">
    <property type="entry name" value="Winged helix' DNA-binding domain"/>
    <property type="match status" value="1"/>
</dbReference>
<sequence>MRKDARSSCPINLSLEIFGDRWTLLVLRDVIFVGARHFRELLAGPERISSNVLADRLAVLVEHGLLTRADDPSHKQKVTYSLTEQAIQLVPVFVQLGAWGTRHLPVTDEYAARGDVLAAGGPPTWEAFMDELRATHLGPQARRQPAPNGPTIAAQMQAAYAAALDRAAGPLAESPGPRGREPETGTA</sequence>
<feature type="region of interest" description="Disordered" evidence="4">
    <location>
        <begin position="164"/>
        <end position="187"/>
    </location>
</feature>
<comment type="caution">
    <text evidence="6">The sequence shown here is derived from an EMBL/GenBank/DDBJ whole genome shotgun (WGS) entry which is preliminary data.</text>
</comment>
<dbReference type="Pfam" id="PF01638">
    <property type="entry name" value="HxlR"/>
    <property type="match status" value="1"/>
</dbReference>
<dbReference type="PANTHER" id="PTHR33204">
    <property type="entry name" value="TRANSCRIPTIONAL REGULATOR, MARR FAMILY"/>
    <property type="match status" value="1"/>
</dbReference>
<dbReference type="EMBL" id="JAVREV010000012">
    <property type="protein sequence ID" value="MDT0445136.1"/>
    <property type="molecule type" value="Genomic_DNA"/>
</dbReference>
<dbReference type="RefSeq" id="WP_311619354.1">
    <property type="nucleotide sequence ID" value="NZ_JAVREV010000012.1"/>
</dbReference>
<dbReference type="Gene3D" id="1.10.10.10">
    <property type="entry name" value="Winged helix-like DNA-binding domain superfamily/Winged helix DNA-binding domain"/>
    <property type="match status" value="1"/>
</dbReference>
<evidence type="ECO:0000256" key="3">
    <source>
        <dbReference type="ARBA" id="ARBA00023163"/>
    </source>
</evidence>